<organism evidence="2 3">
    <name type="scientific">Edwardsiella phage MSW-3</name>
    <dbReference type="NCBI Taxonomy" id="1264700"/>
    <lineage>
        <taxon>Viruses</taxon>
        <taxon>Duplodnaviria</taxon>
        <taxon>Heunggongvirae</taxon>
        <taxon>Uroviricota</taxon>
        <taxon>Caudoviricetes</taxon>
        <taxon>Yokohamavirus</taxon>
        <taxon>Yokohamavirus MSW3</taxon>
    </lineage>
</organism>
<evidence type="ECO:0000259" key="1">
    <source>
        <dbReference type="Pfam" id="PF06381"/>
    </source>
</evidence>
<protein>
    <submittedName>
        <fullName evidence="2">Putative portal protein</fullName>
    </submittedName>
</protein>
<dbReference type="InterPro" id="IPR006445">
    <property type="entry name" value="Phage-assoc_HI1409"/>
</dbReference>
<dbReference type="EMBL" id="AB767244">
    <property type="protein sequence ID" value="BAM68825.1"/>
    <property type="molecule type" value="Genomic_DNA"/>
</dbReference>
<dbReference type="GeneID" id="14515934"/>
<feature type="domain" description="Anti-CBASS protein Acb1-like N-terminal" evidence="1">
    <location>
        <begin position="37"/>
        <end position="377"/>
    </location>
</feature>
<dbReference type="OrthoDB" id="2472at10239"/>
<dbReference type="NCBIfam" id="TIGR01555">
    <property type="entry name" value="phge_rel_HI1409"/>
    <property type="match status" value="1"/>
</dbReference>
<dbReference type="Proteomes" id="UP000010365">
    <property type="component" value="Segment"/>
</dbReference>
<dbReference type="InterPro" id="IPR024459">
    <property type="entry name" value="Acb1-like_N"/>
</dbReference>
<name>L0MZ02_9CAUD</name>
<keyword evidence="3" id="KW-1185">Reference proteome</keyword>
<accession>L0MZ02</accession>
<dbReference type="KEGG" id="vg:14515934"/>
<dbReference type="RefSeq" id="YP_007348917.1">
    <property type="nucleotide sequence ID" value="NC_020082.1"/>
</dbReference>
<evidence type="ECO:0000313" key="2">
    <source>
        <dbReference type="EMBL" id="BAM68825.1"/>
    </source>
</evidence>
<proteinExistence type="predicted"/>
<dbReference type="Pfam" id="PF06381">
    <property type="entry name" value="Phage_portal_3"/>
    <property type="match status" value="1"/>
</dbReference>
<evidence type="ECO:0000313" key="3">
    <source>
        <dbReference type="Proteomes" id="UP000010365"/>
    </source>
</evidence>
<sequence length="457" mass="51702">MIPITDGLVNVASGLGTAKSKRSYNRFEFGLMNDFYQLDASFQTNWLARQIVEVPAEDMTREWRDIKSNDANAIRTVEDRLMLPSMVNEALCWARLYGGGGILMLTDQDLTKPLNLNAVKRGSLRRLLTFDRWDMQAMTLNTWDPLADNYLLPEFYVVRGGKQQIHWSHFARFMGARLPLRQMVWTQGWGDSELRKCLDDVMDMVASKDGIAELMQEANVDVITRDGLSNELASGEDSNIIDRYATFSQMKSVVQLALLDGTETYDRKTLNLGGVAPVIELFMTWISGAADIPVTRLFGTSAKGLNATGEGDLKNYYNSIRAKQLSQLDPPMRQIDEVLVRSALGHFPDDFNYRWNPLQQLTDEEIARTAKFRADTDLIYHDMGAVEVSQIQRNLQSAEQYQFEDEDIEQREEDERNGNIIEEAEPPVMDAASLMNAWNQMTEDGVPPESIQAVLGG</sequence>
<reference evidence="2 3" key="1">
    <citation type="journal article" date="2013" name="Genome Announc.">
        <title>Complete Genome Sequence of a Novel Myovirus Which Infects Atypical Strains of Edwardsiella tarda.</title>
        <authorList>
            <person name="Yasuike M."/>
            <person name="Sugaya E."/>
            <person name="Nakamura Y."/>
            <person name="Shigenobu Y."/>
            <person name="Kawato Y."/>
            <person name="Kai W."/>
            <person name="Nagai S."/>
            <person name="Fujiwara A."/>
            <person name="Sano M."/>
            <person name="Kobayashi T."/>
            <person name="Nakai T."/>
        </authorList>
    </citation>
    <scope>NUCLEOTIDE SEQUENCE [LARGE SCALE GENOMIC DNA]</scope>
</reference>